<dbReference type="EMBL" id="BARS01058049">
    <property type="protein sequence ID" value="GAG45003.1"/>
    <property type="molecule type" value="Genomic_DNA"/>
</dbReference>
<comment type="caution">
    <text evidence="1">The sequence shown here is derived from an EMBL/GenBank/DDBJ whole genome shotgun (WGS) entry which is preliminary data.</text>
</comment>
<reference evidence="1" key="1">
    <citation type="journal article" date="2014" name="Front. Microbiol.">
        <title>High frequency of phylogenetically diverse reductive dehalogenase-homologous genes in deep subseafloor sedimentary metagenomes.</title>
        <authorList>
            <person name="Kawai M."/>
            <person name="Futagami T."/>
            <person name="Toyoda A."/>
            <person name="Takaki Y."/>
            <person name="Nishi S."/>
            <person name="Hori S."/>
            <person name="Arai W."/>
            <person name="Tsubouchi T."/>
            <person name="Morono Y."/>
            <person name="Uchiyama I."/>
            <person name="Ito T."/>
            <person name="Fujiyama A."/>
            <person name="Inagaki F."/>
            <person name="Takami H."/>
        </authorList>
    </citation>
    <scope>NUCLEOTIDE SEQUENCE</scope>
    <source>
        <strain evidence="1">Expedition CK06-06</strain>
    </source>
</reference>
<proteinExistence type="predicted"/>
<evidence type="ECO:0000313" key="1">
    <source>
        <dbReference type="EMBL" id="GAG45003.1"/>
    </source>
</evidence>
<feature type="non-terminal residue" evidence="1">
    <location>
        <position position="86"/>
    </location>
</feature>
<dbReference type="AlphaFoldDB" id="X0Y8H2"/>
<accession>X0Y8H2</accession>
<gene>
    <name evidence="1" type="ORF">S01H1_84846</name>
</gene>
<protein>
    <submittedName>
        <fullName evidence="1">Uncharacterized protein</fullName>
    </submittedName>
</protein>
<organism evidence="1">
    <name type="scientific">marine sediment metagenome</name>
    <dbReference type="NCBI Taxonomy" id="412755"/>
    <lineage>
        <taxon>unclassified sequences</taxon>
        <taxon>metagenomes</taxon>
        <taxon>ecological metagenomes</taxon>
    </lineage>
</organism>
<sequence>MLEVTLDKSKLQELLKLLGTDRRLVAPVVDKLGTVFSEITDPSLVCLEAVNTNLSPKEAIFPQWETLYTFEGDQVDKAELQIEETV</sequence>
<name>X0Y8H2_9ZZZZ</name>